<organism evidence="2">
    <name type="scientific">Marivirga arenosa</name>
    <dbReference type="NCBI Taxonomy" id="3059076"/>
    <lineage>
        <taxon>Bacteria</taxon>
        <taxon>Pseudomonadati</taxon>
        <taxon>Bacteroidota</taxon>
        <taxon>Cytophagia</taxon>
        <taxon>Cytophagales</taxon>
        <taxon>Marivirgaceae</taxon>
        <taxon>Marivirga</taxon>
    </lineage>
</organism>
<dbReference type="AlphaFoldDB" id="A0AA51ZWC3"/>
<name>A0AA51ZWC3_9BACT</name>
<protein>
    <submittedName>
        <fullName evidence="2">Uncharacterized protein</fullName>
    </submittedName>
</protein>
<sequence length="127" mass="14449">MITIAENKQYSIKVDVSKNRAYLKIIGFWRNKEDIPGYLNDWDKAIGKLKTGFTLLTDATEMKIHPGDVRDVHSKAQKKVIDAGIRKVAELHNSGGQEMQLDSVSKETGMPKKNFDNEEDANKWLDE</sequence>
<evidence type="ECO:0000313" key="2">
    <source>
        <dbReference type="EMBL" id="WNB17939.1"/>
    </source>
</evidence>
<gene>
    <name evidence="2" type="ORF">QYS47_28640</name>
</gene>
<dbReference type="KEGG" id="marp:QYS47_28640"/>
<accession>A0AA51ZWC3</accession>
<feature type="region of interest" description="Disordered" evidence="1">
    <location>
        <begin position="96"/>
        <end position="127"/>
    </location>
</feature>
<proteinExistence type="predicted"/>
<reference evidence="2" key="1">
    <citation type="submission" date="2023-08" db="EMBL/GenBank/DDBJ databases">
        <title>Comparative genomics and taxonomic characterization of three novel marine species of genus Marivirga.</title>
        <authorList>
            <person name="Muhammad N."/>
            <person name="Kim S.-G."/>
        </authorList>
    </citation>
    <scope>NUCLEOTIDE SEQUENCE</scope>
    <source>
        <strain evidence="2">BKB1-2</strain>
    </source>
</reference>
<evidence type="ECO:0000256" key="1">
    <source>
        <dbReference type="SAM" id="MobiDB-lite"/>
    </source>
</evidence>
<dbReference type="EMBL" id="CP129968">
    <property type="protein sequence ID" value="WNB17939.1"/>
    <property type="molecule type" value="Genomic_DNA"/>
</dbReference>
<dbReference type="RefSeq" id="WP_322347465.1">
    <property type="nucleotide sequence ID" value="NZ_CP129968.2"/>
</dbReference>
<dbReference type="Proteomes" id="UP001232019">
    <property type="component" value="Chromosome"/>
</dbReference>
<feature type="compositionally biased region" description="Basic and acidic residues" evidence="1">
    <location>
        <begin position="109"/>
        <end position="127"/>
    </location>
</feature>